<dbReference type="EMBL" id="JBAFVH010000013">
    <property type="protein sequence ID" value="MFG1374492.1"/>
    <property type="molecule type" value="Genomic_DNA"/>
</dbReference>
<feature type="chain" id="PRO_5046952728" evidence="1">
    <location>
        <begin position="25"/>
        <end position="99"/>
    </location>
</feature>
<reference evidence="2 3" key="1">
    <citation type="submission" date="2024-02" db="EMBL/GenBank/DDBJ databases">
        <title>Expansion and revision of Xanthobacter and proposal of Roseixanthobacter gen. nov.</title>
        <authorList>
            <person name="Soltysiak M.P.M."/>
            <person name="Jalihal A."/>
            <person name="Ory A."/>
            <person name="Chrisophersen C."/>
            <person name="Lee A.D."/>
            <person name="Boulton J."/>
            <person name="Springer M."/>
        </authorList>
    </citation>
    <scope>NUCLEOTIDE SEQUENCE [LARGE SCALE GENOMIC DNA]</scope>
    <source>
        <strain evidence="2 3">23A</strain>
    </source>
</reference>
<name>A0ABW7A3C8_9HYPH</name>
<proteinExistence type="predicted"/>
<gene>
    <name evidence="2" type="ORF">V5F32_20135</name>
</gene>
<comment type="caution">
    <text evidence="2">The sequence shown here is derived from an EMBL/GenBank/DDBJ whole genome shotgun (WGS) entry which is preliminary data.</text>
</comment>
<dbReference type="Proteomes" id="UP001604002">
    <property type="component" value="Unassembled WGS sequence"/>
</dbReference>
<evidence type="ECO:0000313" key="2">
    <source>
        <dbReference type="EMBL" id="MFG1374492.1"/>
    </source>
</evidence>
<sequence>MKSMLMALSLGVGAVLLAAGGGQAASLLNPGTALAAGQPEATPQQVRWVCTYGRCVWRPRSNVRVPIYAQSWGPPPRPNCFWTRRIGPQGQSHWQQVCR</sequence>
<protein>
    <submittedName>
        <fullName evidence="2">Uncharacterized protein</fullName>
    </submittedName>
</protein>
<dbReference type="RefSeq" id="WP_393994138.1">
    <property type="nucleotide sequence ID" value="NZ_JBAFVH010000013.1"/>
</dbReference>
<evidence type="ECO:0000256" key="1">
    <source>
        <dbReference type="SAM" id="SignalP"/>
    </source>
</evidence>
<organism evidence="2 3">
    <name type="scientific">Xanthobacter oligotrophicus</name>
    <dbReference type="NCBI Taxonomy" id="2607286"/>
    <lineage>
        <taxon>Bacteria</taxon>
        <taxon>Pseudomonadati</taxon>
        <taxon>Pseudomonadota</taxon>
        <taxon>Alphaproteobacteria</taxon>
        <taxon>Hyphomicrobiales</taxon>
        <taxon>Xanthobacteraceae</taxon>
        <taxon>Xanthobacter</taxon>
    </lineage>
</organism>
<keyword evidence="1" id="KW-0732">Signal</keyword>
<keyword evidence="3" id="KW-1185">Reference proteome</keyword>
<accession>A0ABW7A3C8</accession>
<feature type="signal peptide" evidence="1">
    <location>
        <begin position="1"/>
        <end position="24"/>
    </location>
</feature>
<evidence type="ECO:0000313" key="3">
    <source>
        <dbReference type="Proteomes" id="UP001604002"/>
    </source>
</evidence>